<dbReference type="Proteomes" id="UP000309997">
    <property type="component" value="Unassembled WGS sequence"/>
</dbReference>
<sequence length="94" mass="10937">MGEAATGPFEDACLHSFSEDYEEKSTRICSLLQHDVTNPMWHPFKKEFVDGKFNARYLIPELWSLNDGRKASLQEAIKCVIIELKTYKSLERKR</sequence>
<evidence type="ECO:0000313" key="1">
    <source>
        <dbReference type="EMBL" id="KAL3581557.1"/>
    </source>
</evidence>
<accession>A0ACC4BTU3</accession>
<keyword evidence="2" id="KW-1185">Reference proteome</keyword>
<comment type="caution">
    <text evidence="1">The sequence shown here is derived from an EMBL/GenBank/DDBJ whole genome shotgun (WGS) entry which is preliminary data.</text>
</comment>
<name>A0ACC4BTU3_POPAL</name>
<organism evidence="1 2">
    <name type="scientific">Populus alba</name>
    <name type="common">White poplar</name>
    <dbReference type="NCBI Taxonomy" id="43335"/>
    <lineage>
        <taxon>Eukaryota</taxon>
        <taxon>Viridiplantae</taxon>
        <taxon>Streptophyta</taxon>
        <taxon>Embryophyta</taxon>
        <taxon>Tracheophyta</taxon>
        <taxon>Spermatophyta</taxon>
        <taxon>Magnoliopsida</taxon>
        <taxon>eudicotyledons</taxon>
        <taxon>Gunneridae</taxon>
        <taxon>Pentapetalae</taxon>
        <taxon>rosids</taxon>
        <taxon>fabids</taxon>
        <taxon>Malpighiales</taxon>
        <taxon>Salicaceae</taxon>
        <taxon>Saliceae</taxon>
        <taxon>Populus</taxon>
    </lineage>
</organism>
<protein>
    <submittedName>
        <fullName evidence="1">Uncharacterized protein</fullName>
    </submittedName>
</protein>
<reference evidence="1 2" key="1">
    <citation type="journal article" date="2024" name="Plant Biotechnol. J.">
        <title>Genome and CRISPR/Cas9 system of a widespread forest tree (Populus alba) in the world.</title>
        <authorList>
            <person name="Liu Y.J."/>
            <person name="Jiang P.F."/>
            <person name="Han X.M."/>
            <person name="Li X.Y."/>
            <person name="Wang H.M."/>
            <person name="Wang Y.J."/>
            <person name="Wang X.X."/>
            <person name="Zeng Q.Y."/>
        </authorList>
    </citation>
    <scope>NUCLEOTIDE SEQUENCE [LARGE SCALE GENOMIC DNA]</scope>
    <source>
        <strain evidence="2">cv. PAL-ZL1</strain>
    </source>
</reference>
<gene>
    <name evidence="1" type="ORF">D5086_015889</name>
</gene>
<dbReference type="EMBL" id="RCHU02000008">
    <property type="protein sequence ID" value="KAL3581557.1"/>
    <property type="molecule type" value="Genomic_DNA"/>
</dbReference>
<proteinExistence type="predicted"/>
<evidence type="ECO:0000313" key="2">
    <source>
        <dbReference type="Proteomes" id="UP000309997"/>
    </source>
</evidence>